<reference evidence="2" key="1">
    <citation type="journal article" date="2023" name="Plant J.">
        <title>Genome sequences and population genomics provide insights into the demographic history, inbreeding, and mutation load of two 'living fossil' tree species of Dipteronia.</title>
        <authorList>
            <person name="Feng Y."/>
            <person name="Comes H.P."/>
            <person name="Chen J."/>
            <person name="Zhu S."/>
            <person name="Lu R."/>
            <person name="Zhang X."/>
            <person name="Li P."/>
            <person name="Qiu J."/>
            <person name="Olsen K.M."/>
            <person name="Qiu Y."/>
        </authorList>
    </citation>
    <scope>NUCLEOTIDE SEQUENCE</scope>
    <source>
        <strain evidence="2">NBL</strain>
    </source>
</reference>
<accession>A0AAE0EF47</accession>
<dbReference type="AlphaFoldDB" id="A0AAE0EF47"/>
<gene>
    <name evidence="2" type="ORF">Dsin_005666</name>
</gene>
<feature type="region of interest" description="Disordered" evidence="1">
    <location>
        <begin position="15"/>
        <end position="59"/>
    </location>
</feature>
<dbReference type="Proteomes" id="UP001281410">
    <property type="component" value="Unassembled WGS sequence"/>
</dbReference>
<feature type="non-terminal residue" evidence="2">
    <location>
        <position position="59"/>
    </location>
</feature>
<keyword evidence="3" id="KW-1185">Reference proteome</keyword>
<evidence type="ECO:0000256" key="1">
    <source>
        <dbReference type="SAM" id="MobiDB-lite"/>
    </source>
</evidence>
<name>A0AAE0EF47_9ROSI</name>
<feature type="compositionally biased region" description="Basic and acidic residues" evidence="1">
    <location>
        <begin position="41"/>
        <end position="53"/>
    </location>
</feature>
<proteinExistence type="predicted"/>
<protein>
    <submittedName>
        <fullName evidence="2">Uncharacterized protein</fullName>
    </submittedName>
</protein>
<evidence type="ECO:0000313" key="2">
    <source>
        <dbReference type="EMBL" id="KAK3225804.1"/>
    </source>
</evidence>
<organism evidence="2 3">
    <name type="scientific">Dipteronia sinensis</name>
    <dbReference type="NCBI Taxonomy" id="43782"/>
    <lineage>
        <taxon>Eukaryota</taxon>
        <taxon>Viridiplantae</taxon>
        <taxon>Streptophyta</taxon>
        <taxon>Embryophyta</taxon>
        <taxon>Tracheophyta</taxon>
        <taxon>Spermatophyta</taxon>
        <taxon>Magnoliopsida</taxon>
        <taxon>eudicotyledons</taxon>
        <taxon>Gunneridae</taxon>
        <taxon>Pentapetalae</taxon>
        <taxon>rosids</taxon>
        <taxon>malvids</taxon>
        <taxon>Sapindales</taxon>
        <taxon>Sapindaceae</taxon>
        <taxon>Hippocastanoideae</taxon>
        <taxon>Acereae</taxon>
        <taxon>Dipteronia</taxon>
    </lineage>
</organism>
<dbReference type="EMBL" id="JANJYJ010000002">
    <property type="protein sequence ID" value="KAK3225804.1"/>
    <property type="molecule type" value="Genomic_DNA"/>
</dbReference>
<evidence type="ECO:0000313" key="3">
    <source>
        <dbReference type="Proteomes" id="UP001281410"/>
    </source>
</evidence>
<comment type="caution">
    <text evidence="2">The sequence shown here is derived from an EMBL/GenBank/DDBJ whole genome shotgun (WGS) entry which is preliminary data.</text>
</comment>
<sequence length="59" mass="7176">MRRLMREELEPLHEHLDQVENARSGQPQPVRNVHGRQRVPVRREVDDHYRDEYGKDEES</sequence>